<name>B0ZB94_COLFT</name>
<sequence>MKEWNVYVDGRYVGTVNEETEALARLAAFNKYDVPDDAELSVSRR</sequence>
<dbReference type="RefSeq" id="WP_012274964.1">
    <property type="nucleotide sequence ID" value="NC_010332.1"/>
</dbReference>
<evidence type="ECO:0000313" key="1">
    <source>
        <dbReference type="EMBL" id="ABZ01515.1"/>
    </source>
</evidence>
<proteinExistence type="predicted"/>
<organism evidence="1">
    <name type="scientific">Collimonas fungivorans (strain Ter331)</name>
    <dbReference type="NCBI Taxonomy" id="1005048"/>
    <lineage>
        <taxon>Bacteria</taxon>
        <taxon>Pseudomonadati</taxon>
        <taxon>Pseudomonadota</taxon>
        <taxon>Betaproteobacteria</taxon>
        <taxon>Burkholderiales</taxon>
        <taxon>Oxalobacteraceae</taxon>
        <taxon>Collimonas</taxon>
    </lineage>
</organism>
<dbReference type="AlphaFoldDB" id="B0ZB94"/>
<protein>
    <submittedName>
        <fullName evidence="1">Uncharacterized protein</fullName>
    </submittedName>
</protein>
<keyword evidence="1" id="KW-0614">Plasmid</keyword>
<geneLocation type="plasmid" evidence="1">
    <name>pTer331</name>
</geneLocation>
<dbReference type="EMBL" id="EU315244">
    <property type="protein sequence ID" value="ABZ01515.1"/>
    <property type="molecule type" value="Genomic_DNA"/>
</dbReference>
<reference evidence="1" key="1">
    <citation type="journal article" date="2008" name="FEMS Microbiol. Ecol.">
        <title>Comparative genomics of the pIPO2/pSB102 family of environmental plasmids: sequence, evolution, and ecology of pTer331 isolated from Collimonas fungivorans Ter331.</title>
        <authorList>
            <person name="Mela F."/>
            <person name="Fritsche K."/>
            <person name="Boersma H."/>
            <person name="van Elsas J.D."/>
            <person name="Bartels D."/>
            <person name="Meyer F."/>
            <person name="de Boer W."/>
            <person name="van Veen J.A."/>
            <person name="Leveau J.H."/>
        </authorList>
    </citation>
    <scope>NUCLEOTIDE SEQUENCE [LARGE SCALE GENOMIC DNA]</scope>
    <source>
        <strain evidence="1">Ter331</strain>
        <plasmid evidence="1">pTer331</plasmid>
    </source>
</reference>
<accession>B0ZB94</accession>